<keyword evidence="4 8" id="KW-0133">Cell shape</keyword>
<gene>
    <name evidence="8" type="primary">murJ</name>
    <name evidence="10" type="ORF">UV06_C0001G0125</name>
</gene>
<dbReference type="HAMAP" id="MF_02078">
    <property type="entry name" value="MurJ_MviN"/>
    <property type="match status" value="1"/>
</dbReference>
<evidence type="ECO:0000256" key="6">
    <source>
        <dbReference type="ARBA" id="ARBA00022989"/>
    </source>
</evidence>
<feature type="transmembrane region" description="Helical" evidence="8">
    <location>
        <begin position="199"/>
        <end position="230"/>
    </location>
</feature>
<evidence type="ECO:0000256" key="4">
    <source>
        <dbReference type="ARBA" id="ARBA00022960"/>
    </source>
</evidence>
<evidence type="ECO:0000313" key="10">
    <source>
        <dbReference type="EMBL" id="KKS43391.1"/>
    </source>
</evidence>
<dbReference type="GO" id="GO:0071555">
    <property type="term" value="P:cell wall organization"/>
    <property type="evidence" value="ECO:0007669"/>
    <property type="project" value="UniProtKB-UniRule"/>
</dbReference>
<keyword evidence="8 9" id="KW-0813">Transport</keyword>
<comment type="similarity">
    <text evidence="8 9">Belongs to the MurJ/MviN family.</text>
</comment>
<evidence type="ECO:0000256" key="7">
    <source>
        <dbReference type="ARBA" id="ARBA00023136"/>
    </source>
</evidence>
<evidence type="ECO:0000256" key="1">
    <source>
        <dbReference type="ARBA" id="ARBA00004651"/>
    </source>
</evidence>
<dbReference type="GO" id="GO:0009252">
    <property type="term" value="P:peptidoglycan biosynthetic process"/>
    <property type="evidence" value="ECO:0007669"/>
    <property type="project" value="UniProtKB-UniRule"/>
</dbReference>
<dbReference type="PRINTS" id="PR01806">
    <property type="entry name" value="VIRFACTRMVIN"/>
</dbReference>
<organism evidence="10 11">
    <name type="scientific">Candidatus Collierbacteria bacterium GW2011_GWA2_42_17</name>
    <dbReference type="NCBI Taxonomy" id="1618378"/>
    <lineage>
        <taxon>Bacteria</taxon>
        <taxon>Candidatus Collieribacteriota</taxon>
    </lineage>
</organism>
<feature type="transmembrane region" description="Helical" evidence="8">
    <location>
        <begin position="395"/>
        <end position="414"/>
    </location>
</feature>
<dbReference type="EMBL" id="LCDA01000001">
    <property type="protein sequence ID" value="KKS43391.1"/>
    <property type="molecule type" value="Genomic_DNA"/>
</dbReference>
<keyword evidence="8 9" id="KW-0961">Cell wall biogenesis/degradation</keyword>
<keyword evidence="7 8" id="KW-0472">Membrane</keyword>
<accession>A0A0G1BAM3</accession>
<keyword evidence="6 8" id="KW-1133">Transmembrane helix</keyword>
<feature type="transmembrane region" description="Helical" evidence="8">
    <location>
        <begin position="451"/>
        <end position="473"/>
    </location>
</feature>
<dbReference type="GO" id="GO:0005886">
    <property type="term" value="C:plasma membrane"/>
    <property type="evidence" value="ECO:0007669"/>
    <property type="project" value="UniProtKB-SubCell"/>
</dbReference>
<feature type="transmembrane region" description="Helical" evidence="8">
    <location>
        <begin position="172"/>
        <end position="193"/>
    </location>
</feature>
<comment type="subcellular location">
    <subcellularLocation>
        <location evidence="1 8">Cell membrane</location>
        <topology evidence="1 8">Multi-pass membrane protein</topology>
    </subcellularLocation>
</comment>
<keyword evidence="2 8" id="KW-1003">Cell membrane</keyword>
<feature type="transmembrane region" description="Helical" evidence="8">
    <location>
        <begin position="324"/>
        <end position="350"/>
    </location>
</feature>
<dbReference type="GO" id="GO:0008360">
    <property type="term" value="P:regulation of cell shape"/>
    <property type="evidence" value="ECO:0007669"/>
    <property type="project" value="UniProtKB-UniRule"/>
</dbReference>
<dbReference type="GO" id="GO:0034204">
    <property type="term" value="P:lipid translocation"/>
    <property type="evidence" value="ECO:0007669"/>
    <property type="project" value="TreeGrafter"/>
</dbReference>
<dbReference type="CDD" id="cd13123">
    <property type="entry name" value="MATE_MurJ_like"/>
    <property type="match status" value="1"/>
</dbReference>
<dbReference type="NCBIfam" id="TIGR01695">
    <property type="entry name" value="murJ_mviN"/>
    <property type="match status" value="1"/>
</dbReference>
<dbReference type="InterPro" id="IPR004268">
    <property type="entry name" value="MurJ"/>
</dbReference>
<keyword evidence="3 8" id="KW-0812">Transmembrane</keyword>
<dbReference type="GO" id="GO:0015648">
    <property type="term" value="F:lipid-linked peptidoglycan transporter activity"/>
    <property type="evidence" value="ECO:0007669"/>
    <property type="project" value="UniProtKB-UniRule"/>
</dbReference>
<dbReference type="Proteomes" id="UP000033854">
    <property type="component" value="Unassembled WGS sequence"/>
</dbReference>
<evidence type="ECO:0000256" key="8">
    <source>
        <dbReference type="HAMAP-Rule" id="MF_02078"/>
    </source>
</evidence>
<name>A0A0G1BAM3_9BACT</name>
<sequence>MVQKLLTKSQAILNRKSSSILSAATIIAASFLLSAFLGLVRNRLLAARFFGGLEGDLDVYFAAFIIPDTIFQLLVVGAVSAAFIPIYQGYLNKSVRKANFMANTALSLVTITLLIFSVIIAVFARPLSLLLSHYTGSQLDLMVNLIRLMSVAQIFFSISAFLTGVLQAHRRFLIPAIAPLFYNLGTILGILILTPYIGIYAAAAGVIFGSFLHVIVQLPAAIHTGYVLRFRLRFNHKGVRRMLRLMPPRSFSLALVQVERIVSLNIASALSAGSFTIFNFARQVYVLPISLFGVSLGQASFPTLAEEALNKDQSKFADTLGKTILQIFFFCLPAAILILILRIPIVRIIFGARNFPWEATLLTGKALAIFSLSIAPQAAVQLLTRAFYAQKNTRTPFIINIATLILFILTSYLFTYTFSWGILGMSTAMSLSNAINFLILYLTIRATLPSLGITLEIIKMLFVSVLTSFALWIPMRLLDQFVFDTTRTVPLLILTITVSLIGLVVYFGLANLLKVKQYADVRRLFVKLGNWRQVLGETDEVIETPIVG</sequence>
<dbReference type="PANTHER" id="PTHR47019">
    <property type="entry name" value="LIPID II FLIPPASE MURJ"/>
    <property type="match status" value="1"/>
</dbReference>
<comment type="caution">
    <text evidence="10">The sequence shown here is derived from an EMBL/GenBank/DDBJ whole genome shotgun (WGS) entry which is preliminary data.</text>
</comment>
<dbReference type="Pfam" id="PF03023">
    <property type="entry name" value="MurJ"/>
    <property type="match status" value="1"/>
</dbReference>
<feature type="transmembrane region" description="Helical" evidence="8">
    <location>
        <begin position="493"/>
        <end position="513"/>
    </location>
</feature>
<evidence type="ECO:0000313" key="11">
    <source>
        <dbReference type="Proteomes" id="UP000033854"/>
    </source>
</evidence>
<proteinExistence type="inferred from homology"/>
<evidence type="ECO:0000256" key="3">
    <source>
        <dbReference type="ARBA" id="ARBA00022692"/>
    </source>
</evidence>
<dbReference type="PANTHER" id="PTHR47019:SF1">
    <property type="entry name" value="LIPID II FLIPPASE MURJ"/>
    <property type="match status" value="1"/>
</dbReference>
<reference evidence="10 11" key="1">
    <citation type="journal article" date="2015" name="Nature">
        <title>rRNA introns, odd ribosomes, and small enigmatic genomes across a large radiation of phyla.</title>
        <authorList>
            <person name="Brown C.T."/>
            <person name="Hug L.A."/>
            <person name="Thomas B.C."/>
            <person name="Sharon I."/>
            <person name="Castelle C.J."/>
            <person name="Singh A."/>
            <person name="Wilkins M.J."/>
            <person name="Williams K.H."/>
            <person name="Banfield J.F."/>
        </authorList>
    </citation>
    <scope>NUCLEOTIDE SEQUENCE [LARGE SCALE GENOMIC DNA]</scope>
</reference>
<feature type="transmembrane region" description="Helical" evidence="8">
    <location>
        <begin position="362"/>
        <end position="383"/>
    </location>
</feature>
<protein>
    <recommendedName>
        <fullName evidence="8">Probable lipid II flippase MurJ</fullName>
    </recommendedName>
</protein>
<evidence type="ECO:0000256" key="5">
    <source>
        <dbReference type="ARBA" id="ARBA00022984"/>
    </source>
</evidence>
<evidence type="ECO:0000256" key="9">
    <source>
        <dbReference type="PIRNR" id="PIRNR002869"/>
    </source>
</evidence>
<dbReference type="AlphaFoldDB" id="A0A0G1BAM3"/>
<comment type="pathway">
    <text evidence="8">Cell wall biogenesis; peptidoglycan biosynthesis.</text>
</comment>
<dbReference type="InterPro" id="IPR051050">
    <property type="entry name" value="Lipid_II_flippase_MurJ/MviN"/>
</dbReference>
<feature type="transmembrane region" description="Helical" evidence="8">
    <location>
        <begin position="105"/>
        <end position="125"/>
    </location>
</feature>
<feature type="transmembrane region" description="Helical" evidence="8">
    <location>
        <begin position="420"/>
        <end position="444"/>
    </location>
</feature>
<dbReference type="UniPathway" id="UPA00219"/>
<feature type="transmembrane region" description="Helical" evidence="8">
    <location>
        <begin position="20"/>
        <end position="40"/>
    </location>
</feature>
<keyword evidence="5 8" id="KW-0573">Peptidoglycan synthesis</keyword>
<feature type="transmembrane region" description="Helical" evidence="8">
    <location>
        <begin position="145"/>
        <end position="165"/>
    </location>
</feature>
<evidence type="ECO:0000256" key="2">
    <source>
        <dbReference type="ARBA" id="ARBA00022475"/>
    </source>
</evidence>
<comment type="function">
    <text evidence="8 9">Involved in peptidoglycan biosynthesis. Transports lipid-linked peptidoglycan precursors from the inner to the outer leaflet of the cytoplasmic membrane.</text>
</comment>
<feature type="transmembrane region" description="Helical" evidence="8">
    <location>
        <begin position="60"/>
        <end position="84"/>
    </location>
</feature>
<dbReference type="PIRSF" id="PIRSF002869">
    <property type="entry name" value="MviN"/>
    <property type="match status" value="1"/>
</dbReference>